<feature type="domain" description="Reverse transcriptase" evidence="1">
    <location>
        <begin position="1"/>
        <end position="131"/>
    </location>
</feature>
<comment type="caution">
    <text evidence="2">The sequence shown here is derived from an EMBL/GenBank/DDBJ whole genome shotgun (WGS) entry which is preliminary data.</text>
</comment>
<evidence type="ECO:0000259" key="1">
    <source>
        <dbReference type="PROSITE" id="PS50878"/>
    </source>
</evidence>
<dbReference type="Pfam" id="PF00078">
    <property type="entry name" value="RVT_1"/>
    <property type="match status" value="1"/>
</dbReference>
<accession>A0ABD0ZGD5</accession>
<reference evidence="2 3" key="1">
    <citation type="submission" date="2024-07" db="EMBL/GenBank/DDBJ databases">
        <title>Chromosome-level genome assembly of the water stick insect Ranatra chinensis (Heteroptera: Nepidae).</title>
        <authorList>
            <person name="Liu X."/>
        </authorList>
    </citation>
    <scope>NUCLEOTIDE SEQUENCE [LARGE SCALE GENOMIC DNA]</scope>
    <source>
        <strain evidence="2">Cailab_2021Rc</strain>
        <tissue evidence="2">Muscle</tissue>
    </source>
</reference>
<dbReference type="PROSITE" id="PS50878">
    <property type="entry name" value="RT_POL"/>
    <property type="match status" value="1"/>
</dbReference>
<evidence type="ECO:0000313" key="3">
    <source>
        <dbReference type="Proteomes" id="UP001558652"/>
    </source>
</evidence>
<organism evidence="2 3">
    <name type="scientific">Ranatra chinensis</name>
    <dbReference type="NCBI Taxonomy" id="642074"/>
    <lineage>
        <taxon>Eukaryota</taxon>
        <taxon>Metazoa</taxon>
        <taxon>Ecdysozoa</taxon>
        <taxon>Arthropoda</taxon>
        <taxon>Hexapoda</taxon>
        <taxon>Insecta</taxon>
        <taxon>Pterygota</taxon>
        <taxon>Neoptera</taxon>
        <taxon>Paraneoptera</taxon>
        <taxon>Hemiptera</taxon>
        <taxon>Heteroptera</taxon>
        <taxon>Panheteroptera</taxon>
        <taxon>Nepomorpha</taxon>
        <taxon>Nepidae</taxon>
        <taxon>Ranatrinae</taxon>
        <taxon>Ranatra</taxon>
    </lineage>
</organism>
<sequence>MGWTGTEPETVGSSALARTKSRLDRRGIEFAVENGVKQGDPLSPELFNCVLEEVFHNLRWESKGLSFGCKKLNYLRFANDIVLIASNEAESMLENLKREGSEMTSYEGKRFYKTYRKEACELKWKWAGHVGKTEEEKWTRTVTCWQPKGKQRRGGGPRTRWVDDIKRVAGMNGASGGHESSRR</sequence>
<proteinExistence type="predicted"/>
<dbReference type="EMBL" id="JBFDAA010000003">
    <property type="protein sequence ID" value="KAL1139139.1"/>
    <property type="molecule type" value="Genomic_DNA"/>
</dbReference>
<dbReference type="Proteomes" id="UP001558652">
    <property type="component" value="Unassembled WGS sequence"/>
</dbReference>
<gene>
    <name evidence="2" type="ORF">AAG570_009199</name>
</gene>
<evidence type="ECO:0000313" key="2">
    <source>
        <dbReference type="EMBL" id="KAL1139139.1"/>
    </source>
</evidence>
<name>A0ABD0ZGD5_9HEMI</name>
<dbReference type="InterPro" id="IPR000477">
    <property type="entry name" value="RT_dom"/>
</dbReference>
<dbReference type="PANTHER" id="PTHR47027:SF29">
    <property type="entry name" value="C2H2-TYPE DOMAIN-CONTAINING PROTEIN"/>
    <property type="match status" value="1"/>
</dbReference>
<dbReference type="AlphaFoldDB" id="A0ABD0ZGD5"/>
<protein>
    <recommendedName>
        <fullName evidence="1">Reverse transcriptase domain-containing protein</fullName>
    </recommendedName>
</protein>
<dbReference type="PANTHER" id="PTHR47027">
    <property type="entry name" value="REVERSE TRANSCRIPTASE DOMAIN-CONTAINING PROTEIN"/>
    <property type="match status" value="1"/>
</dbReference>
<keyword evidence="3" id="KW-1185">Reference proteome</keyword>